<dbReference type="SUPFAM" id="SSF56801">
    <property type="entry name" value="Acetyl-CoA synthetase-like"/>
    <property type="match status" value="1"/>
</dbReference>
<dbReference type="PROSITE" id="PS00455">
    <property type="entry name" value="AMP_BINDING"/>
    <property type="match status" value="1"/>
</dbReference>
<dbReference type="AlphaFoldDB" id="A0A2V0P074"/>
<feature type="domain" description="AMP-dependent synthetase/ligase" evidence="2">
    <location>
        <begin position="13"/>
        <end position="401"/>
    </location>
</feature>
<comment type="caution">
    <text evidence="4">The sequence shown here is derived from an EMBL/GenBank/DDBJ whole genome shotgun (WGS) entry which is preliminary data.</text>
</comment>
<dbReference type="InterPro" id="IPR042099">
    <property type="entry name" value="ANL_N_sf"/>
</dbReference>
<dbReference type="InterPro" id="IPR025110">
    <property type="entry name" value="AMP-bd_C"/>
</dbReference>
<dbReference type="FunCoup" id="A0A2V0P074">
    <property type="interactions" value="1496"/>
</dbReference>
<evidence type="ECO:0000259" key="3">
    <source>
        <dbReference type="Pfam" id="PF13193"/>
    </source>
</evidence>
<dbReference type="GO" id="GO:0006631">
    <property type="term" value="P:fatty acid metabolic process"/>
    <property type="evidence" value="ECO:0007669"/>
    <property type="project" value="TreeGrafter"/>
</dbReference>
<dbReference type="PANTHER" id="PTHR43201:SF8">
    <property type="entry name" value="ACYL-COA SYNTHETASE FAMILY MEMBER 3"/>
    <property type="match status" value="1"/>
</dbReference>
<accession>A0A2V0P074</accession>
<dbReference type="CDD" id="cd05941">
    <property type="entry name" value="MCS"/>
    <property type="match status" value="1"/>
</dbReference>
<dbReference type="PANTHER" id="PTHR43201">
    <property type="entry name" value="ACYL-COA SYNTHETASE"/>
    <property type="match status" value="1"/>
</dbReference>
<name>A0A2V0P074_9CHLO</name>
<dbReference type="InterPro" id="IPR045851">
    <property type="entry name" value="AMP-bd_C_sf"/>
</dbReference>
<feature type="domain" description="AMP-binding enzyme C-terminal" evidence="3">
    <location>
        <begin position="454"/>
        <end position="539"/>
    </location>
</feature>
<dbReference type="OrthoDB" id="2962993at2759"/>
<dbReference type="STRING" id="307507.A0A2V0P074"/>
<dbReference type="Gene3D" id="3.40.50.12780">
    <property type="entry name" value="N-terminal domain of ligase-like"/>
    <property type="match status" value="1"/>
</dbReference>
<evidence type="ECO:0000313" key="4">
    <source>
        <dbReference type="EMBL" id="GBF92979.1"/>
    </source>
</evidence>
<dbReference type="InterPro" id="IPR000873">
    <property type="entry name" value="AMP-dep_synth/lig_dom"/>
</dbReference>
<dbReference type="Pfam" id="PF13193">
    <property type="entry name" value="AMP-binding_C"/>
    <property type="match status" value="1"/>
</dbReference>
<evidence type="ECO:0000256" key="1">
    <source>
        <dbReference type="ARBA" id="ARBA00006432"/>
    </source>
</evidence>
<dbReference type="InterPro" id="IPR020845">
    <property type="entry name" value="AMP-binding_CS"/>
</dbReference>
<gene>
    <name evidence="4" type="ORF">Rsub_05815</name>
</gene>
<organism evidence="4 5">
    <name type="scientific">Raphidocelis subcapitata</name>
    <dbReference type="NCBI Taxonomy" id="307507"/>
    <lineage>
        <taxon>Eukaryota</taxon>
        <taxon>Viridiplantae</taxon>
        <taxon>Chlorophyta</taxon>
        <taxon>core chlorophytes</taxon>
        <taxon>Chlorophyceae</taxon>
        <taxon>CS clade</taxon>
        <taxon>Sphaeropleales</taxon>
        <taxon>Selenastraceae</taxon>
        <taxon>Raphidocelis</taxon>
    </lineage>
</organism>
<protein>
    <recommendedName>
        <fullName evidence="6">Malonate--CoA ligase</fullName>
    </recommendedName>
</protein>
<comment type="similarity">
    <text evidence="1">Belongs to the ATP-dependent AMP-binding enzyme family.</text>
</comment>
<dbReference type="EMBL" id="BDRX01000036">
    <property type="protein sequence ID" value="GBF92979.1"/>
    <property type="molecule type" value="Genomic_DNA"/>
</dbReference>
<dbReference type="InParanoid" id="A0A2V0P074"/>
<dbReference type="Gene3D" id="3.30.300.30">
    <property type="match status" value="1"/>
</dbReference>
<dbReference type="Proteomes" id="UP000247498">
    <property type="component" value="Unassembled WGS sequence"/>
</dbReference>
<evidence type="ECO:0000259" key="2">
    <source>
        <dbReference type="Pfam" id="PF00501"/>
    </source>
</evidence>
<reference evidence="4 5" key="1">
    <citation type="journal article" date="2018" name="Sci. Rep.">
        <title>Raphidocelis subcapitata (=Pseudokirchneriella subcapitata) provides an insight into genome evolution and environmental adaptations in the Sphaeropleales.</title>
        <authorList>
            <person name="Suzuki S."/>
            <person name="Yamaguchi H."/>
            <person name="Nakajima N."/>
            <person name="Kawachi M."/>
        </authorList>
    </citation>
    <scope>NUCLEOTIDE SEQUENCE [LARGE SCALE GENOMIC DNA]</scope>
    <source>
        <strain evidence="4 5">NIES-35</strain>
    </source>
</reference>
<proteinExistence type="inferred from homology"/>
<dbReference type="Pfam" id="PF00501">
    <property type="entry name" value="AMP-binding"/>
    <property type="match status" value="1"/>
</dbReference>
<dbReference type="GO" id="GO:0031956">
    <property type="term" value="F:medium-chain fatty acid-CoA ligase activity"/>
    <property type="evidence" value="ECO:0007669"/>
    <property type="project" value="TreeGrafter"/>
</dbReference>
<keyword evidence="5" id="KW-1185">Reference proteome</keyword>
<evidence type="ECO:0008006" key="6">
    <source>
        <dbReference type="Google" id="ProtNLM"/>
    </source>
</evidence>
<sequence>MGLEVILRGARLNGAAIAIRAGGQAIRYADLLGCSEALASQLAPRLPPAPRGAPAGPRVGVYSEPGMPYVAATWAAWMAGGVAVPIATSHPPAEIDYVLRDAGVSAVLAPESAADKLKATVAAAGASLHLIPPSLFSAAIPEAEADAAAGRGDAAEAAAAAAERARSHAAAGASGGFDDGRGALIIYTSGTTGRPKGALHTHGSLSAQITCLADAWRWRASDRILHALPLHHIHGIVNALHCAHAAGACVDFMASFQPNSAWRRLRDAPISVLMAVPTMYSYLLMAHDRMAPDQQSAARAAAARLRLAVSGSAAAPVALLRRWEEVSGTALLERYGMTETGMILSNPYEGERRAGFVGVPLPGVAVRVAPDAAAPRGEAAARGGAQGDLRVGGPCLFKEYWGRPEATAEAFDSDGFFKTGDVVSLEGEPPYYKILGRASVDIIKSNAFKVSALEVEGAVLQHAGVQECAVLGVADELHGEVIAALVVPADGGAAALAAEGGGDAAAALRAFCAERLPKYKVPSVWKILDEPLPRNAMGKVNKKDLLKRFF</sequence>
<evidence type="ECO:0000313" key="5">
    <source>
        <dbReference type="Proteomes" id="UP000247498"/>
    </source>
</evidence>